<feature type="region of interest" description="Disordered" evidence="9">
    <location>
        <begin position="486"/>
        <end position="579"/>
    </location>
</feature>
<keyword evidence="5 8" id="KW-0175">Coiled coil</keyword>
<organism evidence="10 11">
    <name type="scientific">Champsocephalus esox</name>
    <name type="common">pike icefish</name>
    <dbReference type="NCBI Taxonomy" id="159716"/>
    <lineage>
        <taxon>Eukaryota</taxon>
        <taxon>Metazoa</taxon>
        <taxon>Chordata</taxon>
        <taxon>Craniata</taxon>
        <taxon>Vertebrata</taxon>
        <taxon>Euteleostomi</taxon>
        <taxon>Actinopterygii</taxon>
        <taxon>Neopterygii</taxon>
        <taxon>Teleostei</taxon>
        <taxon>Neoteleostei</taxon>
        <taxon>Acanthomorphata</taxon>
        <taxon>Eupercaria</taxon>
        <taxon>Perciformes</taxon>
        <taxon>Notothenioidei</taxon>
        <taxon>Channichthyidae</taxon>
        <taxon>Champsocephalus</taxon>
    </lineage>
</organism>
<dbReference type="GO" id="GO:0000940">
    <property type="term" value="C:outer kinetochore"/>
    <property type="evidence" value="ECO:0007669"/>
    <property type="project" value="UniProtKB-UniRule"/>
</dbReference>
<feature type="coiled-coil region" evidence="8">
    <location>
        <begin position="317"/>
        <end position="351"/>
    </location>
</feature>
<keyword evidence="11" id="KW-1185">Reference proteome</keyword>
<reference evidence="10 11" key="1">
    <citation type="journal article" date="2023" name="Mol. Biol. Evol.">
        <title>Genomics of Secondarily Temperate Adaptation in the Only Non-Antarctic Icefish.</title>
        <authorList>
            <person name="Rivera-Colon A.G."/>
            <person name="Rayamajhi N."/>
            <person name="Minhas B.F."/>
            <person name="Madrigal G."/>
            <person name="Bilyk K.T."/>
            <person name="Yoon V."/>
            <person name="Hune M."/>
            <person name="Gregory S."/>
            <person name="Cheng C.H.C."/>
            <person name="Catchen J.M."/>
        </authorList>
    </citation>
    <scope>NUCLEOTIDE SEQUENCE [LARGE SCALE GENOMIC DNA]</scope>
    <source>
        <strain evidence="10">JC2023a</strain>
    </source>
</reference>
<comment type="subcellular location">
    <subcellularLocation>
        <location evidence="8">Chromosome</location>
        <location evidence="8">Centromere</location>
        <location evidence="8">Kinetochore</location>
    </subcellularLocation>
</comment>
<keyword evidence="2 8" id="KW-0132">Cell division</keyword>
<dbReference type="GO" id="GO:0000922">
    <property type="term" value="C:spindle pole"/>
    <property type="evidence" value="ECO:0007669"/>
    <property type="project" value="TreeGrafter"/>
</dbReference>
<evidence type="ECO:0000256" key="3">
    <source>
        <dbReference type="ARBA" id="ARBA00022776"/>
    </source>
</evidence>
<comment type="caution">
    <text evidence="10">The sequence shown here is derived from an EMBL/GenBank/DDBJ whole genome shotgun (WGS) entry which is preliminary data.</text>
</comment>
<evidence type="ECO:0000256" key="2">
    <source>
        <dbReference type="ARBA" id="ARBA00022618"/>
    </source>
</evidence>
<keyword evidence="6 8" id="KW-0131">Cell cycle</keyword>
<dbReference type="GO" id="GO:0034501">
    <property type="term" value="P:protein localization to kinetochore"/>
    <property type="evidence" value="ECO:0007669"/>
    <property type="project" value="UniProtKB-UniRule"/>
</dbReference>
<dbReference type="AlphaFoldDB" id="A0AAN8C4Y8"/>
<keyword evidence="1 8" id="KW-0158">Chromosome</keyword>
<evidence type="ECO:0000256" key="9">
    <source>
        <dbReference type="SAM" id="MobiDB-lite"/>
    </source>
</evidence>
<evidence type="ECO:0000256" key="5">
    <source>
        <dbReference type="ARBA" id="ARBA00023054"/>
    </source>
</evidence>
<dbReference type="GO" id="GO:0043515">
    <property type="term" value="F:kinetochore binding"/>
    <property type="evidence" value="ECO:0007669"/>
    <property type="project" value="UniProtKB-UniRule"/>
</dbReference>
<feature type="compositionally biased region" description="Basic and acidic residues" evidence="9">
    <location>
        <begin position="539"/>
        <end position="552"/>
    </location>
</feature>
<dbReference type="Proteomes" id="UP001335648">
    <property type="component" value="Unassembled WGS sequence"/>
</dbReference>
<evidence type="ECO:0000256" key="1">
    <source>
        <dbReference type="ARBA" id="ARBA00022454"/>
    </source>
</evidence>
<feature type="compositionally biased region" description="Low complexity" evidence="9">
    <location>
        <begin position="494"/>
        <end position="503"/>
    </location>
</feature>
<sequence>MAAAEESQRLRSQLRERDEQVHQAAQAGLDLLNQQMELQSRLDEQRVEMTNALEALEQEKYSLQKEVVLKTRMFESLQSDMECLKSQQRRQLEEQQEHLERSRTSALTELNSKLLALQSALEESQLSKKQLEHKLEVQTETLNNKMEELRALNENTQSSMTSEMMEVQLKVMELETLKVELEQTLQEGRYREQQLELTSSTLQRHLQRGTEDQEEREREAVSCFNALEKAREANRDLQVELDLVLQQAQDPSSRGNSLFAELEDKRAAMERQLISMKVQNLSLQKQHAFSKQQLQRMKVQIATLMQLQGSRADPAQLERLQCMLSEKNGEIQNLMMKLQRLEKVEMLLKSQLANRGPAEGGEGQDETYYTDLLKMQLSNTVKDAERLGDDLSLQRMKSLSESQRALELERKLYSSERLLKQTQSEKIKLQLRVEELQHKYEPKAKHYQIQKRKKEKLPFDIMPPSEETMLHKGEQVVAVAIDVSNVKSSDAEADSTAETTSSTKTEHTGEPRPAKCVKISDDKPTEIPNPSPPGSDCTEVQREENQQQNKREERRKKPRTVEVIHVGSTSTMEDQCAQQ</sequence>
<dbReference type="PANTHER" id="PTHR32123">
    <property type="entry name" value="BICD FAMILY-LIKE CARGO ADAPTER"/>
    <property type="match status" value="1"/>
</dbReference>
<dbReference type="InterPro" id="IPR028593">
    <property type="entry name" value="SPDLY_chordates"/>
</dbReference>
<dbReference type="EMBL" id="JAULUE010002053">
    <property type="protein sequence ID" value="KAK5897571.1"/>
    <property type="molecule type" value="Genomic_DNA"/>
</dbReference>
<dbReference type="GO" id="GO:0000132">
    <property type="term" value="P:establishment of mitotic spindle orientation"/>
    <property type="evidence" value="ECO:0007669"/>
    <property type="project" value="TreeGrafter"/>
</dbReference>
<feature type="compositionally biased region" description="Polar residues" evidence="9">
    <location>
        <begin position="567"/>
        <end position="579"/>
    </location>
</feature>
<evidence type="ECO:0000313" key="10">
    <source>
        <dbReference type="EMBL" id="KAK5897571.1"/>
    </source>
</evidence>
<keyword evidence="4 8" id="KW-0995">Kinetochore</keyword>
<evidence type="ECO:0000256" key="8">
    <source>
        <dbReference type="HAMAP-Rule" id="MF_03041"/>
    </source>
</evidence>
<dbReference type="HAMAP" id="MF_03041">
    <property type="entry name" value="SPDLY"/>
    <property type="match status" value="1"/>
</dbReference>
<keyword evidence="7 8" id="KW-0137">Centromere</keyword>
<accession>A0AAN8C4Y8</accession>
<dbReference type="InterPro" id="IPR051149">
    <property type="entry name" value="Spindly/BICDR_Dynein_Adapter"/>
</dbReference>
<dbReference type="GO" id="GO:0007080">
    <property type="term" value="P:mitotic metaphase chromosome alignment"/>
    <property type="evidence" value="ECO:0007669"/>
    <property type="project" value="TreeGrafter"/>
</dbReference>
<feature type="compositionally biased region" description="Basic and acidic residues" evidence="9">
    <location>
        <begin position="504"/>
        <end position="525"/>
    </location>
</feature>
<evidence type="ECO:0000256" key="6">
    <source>
        <dbReference type="ARBA" id="ARBA00023306"/>
    </source>
</evidence>
<dbReference type="GO" id="GO:0051301">
    <property type="term" value="P:cell division"/>
    <property type="evidence" value="ECO:0007669"/>
    <property type="project" value="UniProtKB-KW"/>
</dbReference>
<evidence type="ECO:0000256" key="7">
    <source>
        <dbReference type="ARBA" id="ARBA00023328"/>
    </source>
</evidence>
<dbReference type="PANTHER" id="PTHR32123:SF9">
    <property type="entry name" value="PROTEIN SPINDLY"/>
    <property type="match status" value="1"/>
</dbReference>
<comment type="function">
    <text evidence="8">Required for the localization of dynein and dynactin to the mitotic kintochore. Dynein is believed to control the initial lateral interaction between the kinetochore and spindle microtubules and to facilitate the subsequent formation of end-on kinetochore-microtubule attachments mediated by the NDC80 complex.</text>
</comment>
<proteinExistence type="inferred from homology"/>
<feature type="coiled-coil region" evidence="8">
    <location>
        <begin position="227"/>
        <end position="279"/>
    </location>
</feature>
<dbReference type="GO" id="GO:0007094">
    <property type="term" value="P:mitotic spindle assembly checkpoint signaling"/>
    <property type="evidence" value="ECO:0007669"/>
    <property type="project" value="InterPro"/>
</dbReference>
<evidence type="ECO:0000256" key="4">
    <source>
        <dbReference type="ARBA" id="ARBA00022838"/>
    </source>
</evidence>
<gene>
    <name evidence="8" type="primary">SPDL1</name>
    <name evidence="8" type="synonym">CCDC99</name>
    <name evidence="10" type="ORF">CesoFtcFv8_010622</name>
</gene>
<feature type="coiled-coil region" evidence="8">
    <location>
        <begin position="39"/>
        <end position="184"/>
    </location>
</feature>
<name>A0AAN8C4Y8_9TELE</name>
<protein>
    <recommendedName>
        <fullName evidence="8">Protein Spindly</fullName>
    </recommendedName>
    <alternativeName>
        <fullName evidence="8">Coiled-coil domain-containing protein 99</fullName>
    </alternativeName>
    <alternativeName>
        <fullName evidence="8">Spindle apparatus coiled-coil domain-containing protein 1</fullName>
    </alternativeName>
</protein>
<comment type="similarity">
    <text evidence="8">Belongs to the Spindly family.</text>
</comment>
<evidence type="ECO:0000313" key="11">
    <source>
        <dbReference type="Proteomes" id="UP001335648"/>
    </source>
</evidence>
<keyword evidence="3 8" id="KW-0498">Mitosis</keyword>